<accession>A0A346A337</accession>
<name>A0A346A337_9HYPH</name>
<evidence type="ECO:0000259" key="1">
    <source>
        <dbReference type="Pfam" id="PF15919"/>
    </source>
</evidence>
<dbReference type="AlphaFoldDB" id="A0A346A337"/>
<evidence type="ECO:0000313" key="2">
    <source>
        <dbReference type="EMBL" id="AXK83584.1"/>
    </source>
</evidence>
<protein>
    <submittedName>
        <fullName evidence="2">HicB family protein</fullName>
    </submittedName>
</protein>
<keyword evidence="3" id="KW-1185">Reference proteome</keyword>
<dbReference type="InterPro" id="IPR031807">
    <property type="entry name" value="HicB-like"/>
</dbReference>
<dbReference type="Pfam" id="PF15919">
    <property type="entry name" value="HicB_lk_antitox"/>
    <property type="match status" value="1"/>
</dbReference>
<dbReference type="Proteomes" id="UP000254889">
    <property type="component" value="Chromosome"/>
</dbReference>
<dbReference type="InterPro" id="IPR035069">
    <property type="entry name" value="TTHA1013/TTHA0281-like"/>
</dbReference>
<proteinExistence type="predicted"/>
<organism evidence="2 3">
    <name type="scientific">Pseudolabrys taiwanensis</name>
    <dbReference type="NCBI Taxonomy" id="331696"/>
    <lineage>
        <taxon>Bacteria</taxon>
        <taxon>Pseudomonadati</taxon>
        <taxon>Pseudomonadota</taxon>
        <taxon>Alphaproteobacteria</taxon>
        <taxon>Hyphomicrobiales</taxon>
        <taxon>Xanthobacteraceae</taxon>
        <taxon>Pseudolabrys</taxon>
    </lineage>
</organism>
<sequence>MPHYIALIHKEADSSYGVSFPDVPGVVTAGGTIDEAMRRAAEVLVFAAEDWEDRDGNRRFPPPRTIDELRADAEFQEDAADAVVAAIPFRVTAEAAE</sequence>
<feature type="domain" description="HicB-like antitoxin of toxin-antitoxin system" evidence="1">
    <location>
        <begin position="4"/>
        <end position="83"/>
    </location>
</feature>
<dbReference type="SUPFAM" id="SSF143100">
    <property type="entry name" value="TTHA1013/TTHA0281-like"/>
    <property type="match status" value="1"/>
</dbReference>
<reference evidence="2 3" key="1">
    <citation type="submission" date="2018-07" db="EMBL/GenBank/DDBJ databases">
        <authorList>
            <person name="Quirk P.G."/>
            <person name="Krulwich T.A."/>
        </authorList>
    </citation>
    <scope>NUCLEOTIDE SEQUENCE [LARGE SCALE GENOMIC DNA]</scope>
    <source>
        <strain evidence="2 3">CC-BB4</strain>
    </source>
</reference>
<evidence type="ECO:0000313" key="3">
    <source>
        <dbReference type="Proteomes" id="UP000254889"/>
    </source>
</evidence>
<dbReference type="OrthoDB" id="9807959at2"/>
<dbReference type="KEGG" id="ptaw:DW352_25495"/>
<dbReference type="RefSeq" id="WP_115693963.1">
    <property type="nucleotide sequence ID" value="NZ_CP031417.1"/>
</dbReference>
<dbReference type="Gene3D" id="3.30.160.250">
    <property type="match status" value="1"/>
</dbReference>
<gene>
    <name evidence="2" type="ORF">DW352_25495</name>
</gene>
<dbReference type="EMBL" id="CP031417">
    <property type="protein sequence ID" value="AXK83584.1"/>
    <property type="molecule type" value="Genomic_DNA"/>
</dbReference>